<comment type="caution">
    <text evidence="2">The sequence shown here is derived from an EMBL/GenBank/DDBJ whole genome shotgun (WGS) entry which is preliminary data.</text>
</comment>
<protein>
    <submittedName>
        <fullName evidence="2">Uncharacterized protein</fullName>
    </submittedName>
</protein>
<organism evidence="2 3">
    <name type="scientific">Saccharospirillum mangrovi</name>
    <dbReference type="NCBI Taxonomy" id="2161747"/>
    <lineage>
        <taxon>Bacteria</taxon>
        <taxon>Pseudomonadati</taxon>
        <taxon>Pseudomonadota</taxon>
        <taxon>Gammaproteobacteria</taxon>
        <taxon>Oceanospirillales</taxon>
        <taxon>Saccharospirillaceae</taxon>
        <taxon>Saccharospirillum</taxon>
    </lineage>
</organism>
<keyword evidence="1" id="KW-0472">Membrane</keyword>
<evidence type="ECO:0000313" key="2">
    <source>
        <dbReference type="EMBL" id="MFC3852315.1"/>
    </source>
</evidence>
<reference evidence="3" key="1">
    <citation type="journal article" date="2019" name="Int. J. Syst. Evol. Microbiol.">
        <title>The Global Catalogue of Microorganisms (GCM) 10K type strain sequencing project: providing services to taxonomists for standard genome sequencing and annotation.</title>
        <authorList>
            <consortium name="The Broad Institute Genomics Platform"/>
            <consortium name="The Broad Institute Genome Sequencing Center for Infectious Disease"/>
            <person name="Wu L."/>
            <person name="Ma J."/>
        </authorList>
    </citation>
    <scope>NUCLEOTIDE SEQUENCE [LARGE SCALE GENOMIC DNA]</scope>
    <source>
        <strain evidence="3">IBRC 10765</strain>
    </source>
</reference>
<keyword evidence="1" id="KW-0812">Transmembrane</keyword>
<keyword evidence="3" id="KW-1185">Reference proteome</keyword>
<evidence type="ECO:0000256" key="1">
    <source>
        <dbReference type="SAM" id="Phobius"/>
    </source>
</evidence>
<gene>
    <name evidence="2" type="ORF">ACFOOG_05640</name>
</gene>
<name>A0ABV7ZYW7_9GAMM</name>
<evidence type="ECO:0000313" key="3">
    <source>
        <dbReference type="Proteomes" id="UP001595617"/>
    </source>
</evidence>
<dbReference type="Proteomes" id="UP001595617">
    <property type="component" value="Unassembled WGS sequence"/>
</dbReference>
<keyword evidence="1" id="KW-1133">Transmembrane helix</keyword>
<accession>A0ABV7ZYW7</accession>
<proteinExistence type="predicted"/>
<dbReference type="EMBL" id="JBHRYR010000002">
    <property type="protein sequence ID" value="MFC3852315.1"/>
    <property type="molecule type" value="Genomic_DNA"/>
</dbReference>
<sequence>MGYYIITATSCFVFGCYAVYRFFMSVEKSKFESEVTRLSSLDKDAEFNFFPGIMYDRVSKGRSKEWPYLSAIDKVYISRVDNHLEIYGAYTRAGKIELDPNPLYIPLEDIDVAELAKMGSYLVDFAHSIDPNLIDDFAEGTVCKLRNYNDQDLTEERNNIEAKLVQKVLIICKSLEFLTDDIDDEYNKIRIIERIERAKEYLNDITDEFYKGAATHQMVNILYRAKMFGEAQNLFDKVSDDFLRKKIMEDNPNLDIS</sequence>
<dbReference type="RefSeq" id="WP_380694329.1">
    <property type="nucleotide sequence ID" value="NZ_JBHRYR010000002.1"/>
</dbReference>
<feature type="transmembrane region" description="Helical" evidence="1">
    <location>
        <begin position="6"/>
        <end position="23"/>
    </location>
</feature>